<reference evidence="1 2" key="1">
    <citation type="journal article" date="2019" name="Sci. Rep.">
        <title>Orb-weaving spider Araneus ventricosus genome elucidates the spidroin gene catalogue.</title>
        <authorList>
            <person name="Kono N."/>
            <person name="Nakamura H."/>
            <person name="Ohtoshi R."/>
            <person name="Moran D.A.P."/>
            <person name="Shinohara A."/>
            <person name="Yoshida Y."/>
            <person name="Fujiwara M."/>
            <person name="Mori M."/>
            <person name="Tomita M."/>
            <person name="Arakawa K."/>
        </authorList>
    </citation>
    <scope>NUCLEOTIDE SEQUENCE [LARGE SCALE GENOMIC DNA]</scope>
</reference>
<organism evidence="1 2">
    <name type="scientific">Araneus ventricosus</name>
    <name type="common">Orbweaver spider</name>
    <name type="synonym">Epeira ventricosa</name>
    <dbReference type="NCBI Taxonomy" id="182803"/>
    <lineage>
        <taxon>Eukaryota</taxon>
        <taxon>Metazoa</taxon>
        <taxon>Ecdysozoa</taxon>
        <taxon>Arthropoda</taxon>
        <taxon>Chelicerata</taxon>
        <taxon>Arachnida</taxon>
        <taxon>Araneae</taxon>
        <taxon>Araneomorphae</taxon>
        <taxon>Entelegynae</taxon>
        <taxon>Araneoidea</taxon>
        <taxon>Araneidae</taxon>
        <taxon>Araneus</taxon>
    </lineage>
</organism>
<dbReference type="AlphaFoldDB" id="A0A4Y2U323"/>
<evidence type="ECO:0000313" key="1">
    <source>
        <dbReference type="EMBL" id="GBO07002.1"/>
    </source>
</evidence>
<protein>
    <submittedName>
        <fullName evidence="1">Uncharacterized protein</fullName>
    </submittedName>
</protein>
<dbReference type="Proteomes" id="UP000499080">
    <property type="component" value="Unassembled WGS sequence"/>
</dbReference>
<proteinExistence type="predicted"/>
<comment type="caution">
    <text evidence="1">The sequence shown here is derived from an EMBL/GenBank/DDBJ whole genome shotgun (WGS) entry which is preliminary data.</text>
</comment>
<keyword evidence="2" id="KW-1185">Reference proteome</keyword>
<dbReference type="OrthoDB" id="10612489at2759"/>
<evidence type="ECO:0000313" key="2">
    <source>
        <dbReference type="Proteomes" id="UP000499080"/>
    </source>
</evidence>
<name>A0A4Y2U323_ARAVE</name>
<accession>A0A4Y2U323</accession>
<gene>
    <name evidence="1" type="ORF">AVEN_198008_1</name>
</gene>
<dbReference type="EMBL" id="BGPR01033158">
    <property type="protein sequence ID" value="GBO07002.1"/>
    <property type="molecule type" value="Genomic_DNA"/>
</dbReference>
<sequence length="96" mass="10669">MRPSALNTSISFRVGPIVRQTPFVWADASLRSLSPGRSHTKPFVQAFWVSPLWGRLFTRRVRQLPPPVKDSAGCHGGTSLAETTLHSFLRHNKTGC</sequence>